<evidence type="ECO:0008006" key="4">
    <source>
        <dbReference type="Google" id="ProtNLM"/>
    </source>
</evidence>
<dbReference type="Pfam" id="PF08238">
    <property type="entry name" value="Sel1"/>
    <property type="match status" value="2"/>
</dbReference>
<dbReference type="InterPro" id="IPR006597">
    <property type="entry name" value="Sel1-like"/>
</dbReference>
<dbReference type="OrthoDB" id="2384430at2759"/>
<dbReference type="AlphaFoldDB" id="A0A397JMG0"/>
<sequence>MRLNIFLGCCYKDGEGIERDYKKSFEWFKKAAKNNYSYSQYMLGKFFYEGFGTKKDIVNAIYWLNKAKENGNADANELLEEIISNMIIAIFICD</sequence>
<dbReference type="PANTHER" id="PTHR11102">
    <property type="entry name" value="SEL-1-LIKE PROTEIN"/>
    <property type="match status" value="1"/>
</dbReference>
<comment type="similarity">
    <text evidence="1">Belongs to the sel-1 family.</text>
</comment>
<dbReference type="STRING" id="1348612.A0A397JMG0"/>
<evidence type="ECO:0000313" key="3">
    <source>
        <dbReference type="Proteomes" id="UP000266861"/>
    </source>
</evidence>
<name>A0A397JMG0_9GLOM</name>
<gene>
    <name evidence="2" type="ORF">Glove_13g49</name>
</gene>
<evidence type="ECO:0000313" key="2">
    <source>
        <dbReference type="EMBL" id="RHZ89539.1"/>
    </source>
</evidence>
<dbReference type="Gene3D" id="1.25.40.10">
    <property type="entry name" value="Tetratricopeptide repeat domain"/>
    <property type="match status" value="1"/>
</dbReference>
<dbReference type="InterPro" id="IPR050767">
    <property type="entry name" value="Sel1_AlgK"/>
</dbReference>
<dbReference type="InterPro" id="IPR011990">
    <property type="entry name" value="TPR-like_helical_dom_sf"/>
</dbReference>
<evidence type="ECO:0000256" key="1">
    <source>
        <dbReference type="ARBA" id="ARBA00038101"/>
    </source>
</evidence>
<dbReference type="SMART" id="SM00671">
    <property type="entry name" value="SEL1"/>
    <property type="match status" value="2"/>
</dbReference>
<accession>A0A397JMG0</accession>
<dbReference type="SUPFAM" id="SSF81901">
    <property type="entry name" value="HCP-like"/>
    <property type="match status" value="1"/>
</dbReference>
<dbReference type="PANTHER" id="PTHR11102:SF160">
    <property type="entry name" value="ERAD-ASSOCIATED E3 UBIQUITIN-PROTEIN LIGASE COMPONENT HRD3"/>
    <property type="match status" value="1"/>
</dbReference>
<protein>
    <recommendedName>
        <fullName evidence="4">HCP-like protein</fullName>
    </recommendedName>
</protein>
<dbReference type="Proteomes" id="UP000266861">
    <property type="component" value="Unassembled WGS sequence"/>
</dbReference>
<dbReference type="EMBL" id="PQFF01000011">
    <property type="protein sequence ID" value="RHZ89539.1"/>
    <property type="molecule type" value="Genomic_DNA"/>
</dbReference>
<comment type="caution">
    <text evidence="2">The sequence shown here is derived from an EMBL/GenBank/DDBJ whole genome shotgun (WGS) entry which is preliminary data.</text>
</comment>
<reference evidence="2 3" key="1">
    <citation type="submission" date="2018-08" db="EMBL/GenBank/DDBJ databases">
        <title>Genome and evolution of the arbuscular mycorrhizal fungus Diversispora epigaea (formerly Glomus versiforme) and its bacterial endosymbionts.</title>
        <authorList>
            <person name="Sun X."/>
            <person name="Fei Z."/>
            <person name="Harrison M."/>
        </authorList>
    </citation>
    <scope>NUCLEOTIDE SEQUENCE [LARGE SCALE GENOMIC DNA]</scope>
    <source>
        <strain evidence="2 3">IT104</strain>
    </source>
</reference>
<proteinExistence type="inferred from homology"/>
<keyword evidence="3" id="KW-1185">Reference proteome</keyword>
<organism evidence="2 3">
    <name type="scientific">Diversispora epigaea</name>
    <dbReference type="NCBI Taxonomy" id="1348612"/>
    <lineage>
        <taxon>Eukaryota</taxon>
        <taxon>Fungi</taxon>
        <taxon>Fungi incertae sedis</taxon>
        <taxon>Mucoromycota</taxon>
        <taxon>Glomeromycotina</taxon>
        <taxon>Glomeromycetes</taxon>
        <taxon>Diversisporales</taxon>
        <taxon>Diversisporaceae</taxon>
        <taxon>Diversispora</taxon>
    </lineage>
</organism>